<dbReference type="Gene3D" id="3.40.50.720">
    <property type="entry name" value="NAD(P)-binding Rossmann-like Domain"/>
    <property type="match status" value="1"/>
</dbReference>
<dbReference type="OrthoDB" id="191139at2759"/>
<gene>
    <name evidence="5" type="ORF">EDB81DRAFT_836280</name>
</gene>
<organism evidence="5 6">
    <name type="scientific">Dactylonectria macrodidyma</name>
    <dbReference type="NCBI Taxonomy" id="307937"/>
    <lineage>
        <taxon>Eukaryota</taxon>
        <taxon>Fungi</taxon>
        <taxon>Dikarya</taxon>
        <taxon>Ascomycota</taxon>
        <taxon>Pezizomycotina</taxon>
        <taxon>Sordariomycetes</taxon>
        <taxon>Hypocreomycetidae</taxon>
        <taxon>Hypocreales</taxon>
        <taxon>Nectriaceae</taxon>
        <taxon>Dactylonectria</taxon>
    </lineage>
</organism>
<dbReference type="GO" id="GO:0016491">
    <property type="term" value="F:oxidoreductase activity"/>
    <property type="evidence" value="ECO:0007669"/>
    <property type="project" value="UniProtKB-KW"/>
</dbReference>
<dbReference type="Pfam" id="PF00106">
    <property type="entry name" value="adh_short"/>
    <property type="match status" value="1"/>
</dbReference>
<evidence type="ECO:0000313" key="5">
    <source>
        <dbReference type="EMBL" id="KAH7176115.1"/>
    </source>
</evidence>
<dbReference type="AlphaFoldDB" id="A0A9P9FTE9"/>
<sequence length="346" mass="38251">MERRWNALTDMPNLLGKVGVVTGAGNGIVLETTRLLASRGAKARDKLQATHADANSQNIEWLQLDLADLRSATVTVDELKRRTARIDILLNNAGIGTSSTDLVAGRWSSIWPSSYLAGPFLFVNRIMPLLETAAKEGAADVRIVNISSIAHRDMLPTRFEFPFESPYFLSKPVLQYPWQWSSLGKFMFSFDMVRYAVSKAGVVLFTRELQRRLDALGLPILSISVHPGGVATEGAMATNGALFKAVARLCFLSPEQGAMAPLFAAVAAEVRLESEKYKGKFLVPIGKAETPNPVVEDEGQAKGLWVNMTAEVNRALLVEDLPPLEEWWHRDRDFMLRLSLGLLTRD</sequence>
<dbReference type="PANTHER" id="PTHR24320:SF282">
    <property type="entry name" value="WW DOMAIN-CONTAINING OXIDOREDUCTASE"/>
    <property type="match status" value="1"/>
</dbReference>
<reference evidence="5" key="1">
    <citation type="journal article" date="2021" name="Nat. Commun.">
        <title>Genetic determinants of endophytism in the Arabidopsis root mycobiome.</title>
        <authorList>
            <person name="Mesny F."/>
            <person name="Miyauchi S."/>
            <person name="Thiergart T."/>
            <person name="Pickel B."/>
            <person name="Atanasova L."/>
            <person name="Karlsson M."/>
            <person name="Huettel B."/>
            <person name="Barry K.W."/>
            <person name="Haridas S."/>
            <person name="Chen C."/>
            <person name="Bauer D."/>
            <person name="Andreopoulos W."/>
            <person name="Pangilinan J."/>
            <person name="LaButti K."/>
            <person name="Riley R."/>
            <person name="Lipzen A."/>
            <person name="Clum A."/>
            <person name="Drula E."/>
            <person name="Henrissat B."/>
            <person name="Kohler A."/>
            <person name="Grigoriev I.V."/>
            <person name="Martin F.M."/>
            <person name="Hacquard S."/>
        </authorList>
    </citation>
    <scope>NUCLEOTIDE SEQUENCE</scope>
    <source>
        <strain evidence="5">MPI-CAGE-AT-0147</strain>
    </source>
</reference>
<keyword evidence="3" id="KW-0560">Oxidoreductase</keyword>
<dbReference type="InterPro" id="IPR036291">
    <property type="entry name" value="NAD(P)-bd_dom_sf"/>
</dbReference>
<proteinExistence type="inferred from homology"/>
<name>A0A9P9FTE9_9HYPO</name>
<evidence type="ECO:0000256" key="2">
    <source>
        <dbReference type="ARBA" id="ARBA00022857"/>
    </source>
</evidence>
<evidence type="ECO:0000313" key="6">
    <source>
        <dbReference type="Proteomes" id="UP000738349"/>
    </source>
</evidence>
<dbReference type="InterPro" id="IPR020904">
    <property type="entry name" value="Sc_DH/Rdtase_CS"/>
</dbReference>
<keyword evidence="2" id="KW-0521">NADP</keyword>
<dbReference type="Proteomes" id="UP000738349">
    <property type="component" value="Unassembled WGS sequence"/>
</dbReference>
<evidence type="ECO:0000256" key="3">
    <source>
        <dbReference type="ARBA" id="ARBA00023002"/>
    </source>
</evidence>
<dbReference type="PRINTS" id="PR00080">
    <property type="entry name" value="SDRFAMILY"/>
</dbReference>
<accession>A0A9P9FTE9</accession>
<dbReference type="PRINTS" id="PR00081">
    <property type="entry name" value="GDHRDH"/>
</dbReference>
<dbReference type="InterPro" id="IPR002347">
    <property type="entry name" value="SDR_fam"/>
</dbReference>
<comment type="similarity">
    <text evidence="1 4">Belongs to the short-chain dehydrogenases/reductases (SDR) family.</text>
</comment>
<keyword evidence="6" id="KW-1185">Reference proteome</keyword>
<protein>
    <submittedName>
        <fullName evidence="5">Uncharacterized protein</fullName>
    </submittedName>
</protein>
<evidence type="ECO:0000256" key="4">
    <source>
        <dbReference type="RuleBase" id="RU000363"/>
    </source>
</evidence>
<dbReference type="PROSITE" id="PS00061">
    <property type="entry name" value="ADH_SHORT"/>
    <property type="match status" value="1"/>
</dbReference>
<evidence type="ECO:0000256" key="1">
    <source>
        <dbReference type="ARBA" id="ARBA00006484"/>
    </source>
</evidence>
<dbReference type="SUPFAM" id="SSF51735">
    <property type="entry name" value="NAD(P)-binding Rossmann-fold domains"/>
    <property type="match status" value="1"/>
</dbReference>
<dbReference type="PANTHER" id="PTHR24320">
    <property type="entry name" value="RETINOL DEHYDROGENASE"/>
    <property type="match status" value="1"/>
</dbReference>
<comment type="caution">
    <text evidence="5">The sequence shown here is derived from an EMBL/GenBank/DDBJ whole genome shotgun (WGS) entry which is preliminary data.</text>
</comment>
<dbReference type="EMBL" id="JAGMUV010000001">
    <property type="protein sequence ID" value="KAH7176115.1"/>
    <property type="molecule type" value="Genomic_DNA"/>
</dbReference>